<dbReference type="PATRIC" id="fig|1441730.3.peg.4933"/>
<comment type="caution">
    <text evidence="9">The sequence shown here is derived from an EMBL/GenBank/DDBJ whole genome shotgun (WGS) entry which is preliminary data.</text>
</comment>
<accession>A0A0V9UEP2</accession>
<dbReference type="InterPro" id="IPR016162">
    <property type="entry name" value="Ald_DH_N"/>
</dbReference>
<dbReference type="GO" id="GO:0004029">
    <property type="term" value="F:aldehyde dehydrogenase (NAD+) activity"/>
    <property type="evidence" value="ECO:0007669"/>
    <property type="project" value="TreeGrafter"/>
</dbReference>
<dbReference type="PANTHER" id="PTHR43570">
    <property type="entry name" value="ALDEHYDE DEHYDROGENASE"/>
    <property type="match status" value="1"/>
</dbReference>
<feature type="domain" description="Aldehyde dehydrogenase" evidence="8">
    <location>
        <begin position="16"/>
        <end position="444"/>
    </location>
</feature>
<evidence type="ECO:0000256" key="4">
    <source>
        <dbReference type="PIRNR" id="PIRNR036492"/>
    </source>
</evidence>
<name>A0A0V9UEP2_9NOCA</name>
<evidence type="ECO:0000256" key="6">
    <source>
        <dbReference type="PROSITE-ProRule" id="PRU10007"/>
    </source>
</evidence>
<dbReference type="Proteomes" id="UP000053060">
    <property type="component" value="Unassembled WGS sequence"/>
</dbReference>
<sequence>MTIVTSADPGLGELLEKQQRQFRSQRSSTGAQRRKRIQCVIDMLVARTDEIVDAIDADFGGRHPGYSTTNDVLGSLSALKYARDRLEEWMRPQQRTPFSPYDQLGATASVHYQPKGSVAIIGTWNAPVFTLLSPLAGVLAAGNRAVLKPSEVVPHTSRALADAAVEFLDPADIAVVTGGPDVAKALTSLPFDHIVFTGGEAAGRSVMANAALNLVPVTLELGGKSPVIVGRSADIATAAYRIAVGKATNSGQLCVGPDTVYVPAEALEPFLDAVSATYRELFPTIAGNPDVTAIVDDRHVARIDGYVRQAQELGARVVVAPDEPGTTDERRRPLRIVVDPPESAAVSQEEIFGPVMVVRAYDDLGQVLGAINSGRKPLALYWFGQDDDERRIVLECTTSGGVTINDIAMHPGMLDAPFGGIGSSGMGHYNGREGFLEFSHTRTVFVSPDCDPRREWGMLPPYADGYRAGMSAQVTP</sequence>
<dbReference type="SUPFAM" id="SSF53720">
    <property type="entry name" value="ALDH-like"/>
    <property type="match status" value="1"/>
</dbReference>
<dbReference type="InterPro" id="IPR012394">
    <property type="entry name" value="Aldehyde_DH_NAD(P)"/>
</dbReference>
<keyword evidence="3" id="KW-0520">NAD</keyword>
<evidence type="ECO:0000259" key="8">
    <source>
        <dbReference type="Pfam" id="PF00171"/>
    </source>
</evidence>
<dbReference type="PIRSF" id="PIRSF036492">
    <property type="entry name" value="ALDH"/>
    <property type="match status" value="1"/>
</dbReference>
<dbReference type="PANTHER" id="PTHR43570:SF20">
    <property type="entry name" value="ALDEHYDE DEHYDROGENASE ALDX-RELATED"/>
    <property type="match status" value="1"/>
</dbReference>
<feature type="active site" evidence="5">
    <location>
        <position position="254"/>
    </location>
</feature>
<protein>
    <recommendedName>
        <fullName evidence="4">Aldehyde dehydrogenase</fullName>
    </recommendedName>
</protein>
<organism evidence="9 10">
    <name type="scientific">Rhodococcus pyridinivorans KG-16</name>
    <dbReference type="NCBI Taxonomy" id="1441730"/>
    <lineage>
        <taxon>Bacteria</taxon>
        <taxon>Bacillati</taxon>
        <taxon>Actinomycetota</taxon>
        <taxon>Actinomycetes</taxon>
        <taxon>Mycobacteriales</taxon>
        <taxon>Nocardiaceae</taxon>
        <taxon>Rhodococcus</taxon>
    </lineage>
</organism>
<dbReference type="AlphaFoldDB" id="A0A0V9UEP2"/>
<reference evidence="10" key="1">
    <citation type="submission" date="2015-01" db="EMBL/GenBank/DDBJ databases">
        <title>Draft genome sequence of Rhodococcus pyridinivorans strain KG-16, a hydrocarbon-degrading bacterium.</title>
        <authorList>
            <person name="Aggarwal R.K."/>
            <person name="Dawar C."/>
        </authorList>
    </citation>
    <scope>NUCLEOTIDE SEQUENCE [LARGE SCALE GENOMIC DNA]</scope>
    <source>
        <strain evidence="10">KG-16</strain>
    </source>
</reference>
<dbReference type="Gene3D" id="3.40.605.10">
    <property type="entry name" value="Aldehyde Dehydrogenase, Chain A, domain 1"/>
    <property type="match status" value="1"/>
</dbReference>
<dbReference type="Pfam" id="PF00171">
    <property type="entry name" value="Aldedh"/>
    <property type="match status" value="1"/>
</dbReference>
<dbReference type="InterPro" id="IPR016163">
    <property type="entry name" value="Ald_DH_C"/>
</dbReference>
<evidence type="ECO:0000256" key="3">
    <source>
        <dbReference type="ARBA" id="ARBA00023027"/>
    </source>
</evidence>
<dbReference type="InterPro" id="IPR029510">
    <property type="entry name" value="Ald_DH_CS_GLU"/>
</dbReference>
<dbReference type="InterPro" id="IPR015590">
    <property type="entry name" value="Aldehyde_DH_dom"/>
</dbReference>
<dbReference type="EMBL" id="AZXY01000016">
    <property type="protein sequence ID" value="KSZ56399.1"/>
    <property type="molecule type" value="Genomic_DNA"/>
</dbReference>
<comment type="similarity">
    <text evidence="1 4 7">Belongs to the aldehyde dehydrogenase family.</text>
</comment>
<evidence type="ECO:0000256" key="7">
    <source>
        <dbReference type="RuleBase" id="RU003345"/>
    </source>
</evidence>
<proteinExistence type="inferred from homology"/>
<dbReference type="GO" id="GO:0006081">
    <property type="term" value="P:aldehyde metabolic process"/>
    <property type="evidence" value="ECO:0007669"/>
    <property type="project" value="InterPro"/>
</dbReference>
<feature type="active site" evidence="5 6">
    <location>
        <position position="220"/>
    </location>
</feature>
<evidence type="ECO:0000256" key="2">
    <source>
        <dbReference type="ARBA" id="ARBA00023002"/>
    </source>
</evidence>
<evidence type="ECO:0000256" key="5">
    <source>
        <dbReference type="PIRSR" id="PIRSR036492-1"/>
    </source>
</evidence>
<dbReference type="RefSeq" id="WP_060654545.1">
    <property type="nucleotide sequence ID" value="NZ_AZXY01000016.1"/>
</dbReference>
<dbReference type="PROSITE" id="PS00687">
    <property type="entry name" value="ALDEHYDE_DEHYDR_GLU"/>
    <property type="match status" value="1"/>
</dbReference>
<dbReference type="Gene3D" id="3.40.309.10">
    <property type="entry name" value="Aldehyde Dehydrogenase, Chain A, domain 2"/>
    <property type="match status" value="1"/>
</dbReference>
<evidence type="ECO:0000256" key="1">
    <source>
        <dbReference type="ARBA" id="ARBA00009986"/>
    </source>
</evidence>
<dbReference type="InterPro" id="IPR016161">
    <property type="entry name" value="Ald_DH/histidinol_DH"/>
</dbReference>
<gene>
    <name evidence="9" type="ORF">Z045_23515</name>
</gene>
<dbReference type="GO" id="GO:0005737">
    <property type="term" value="C:cytoplasm"/>
    <property type="evidence" value="ECO:0007669"/>
    <property type="project" value="TreeGrafter"/>
</dbReference>
<evidence type="ECO:0000313" key="9">
    <source>
        <dbReference type="EMBL" id="KSZ56399.1"/>
    </source>
</evidence>
<keyword evidence="2 4" id="KW-0560">Oxidoreductase</keyword>
<evidence type="ECO:0000313" key="10">
    <source>
        <dbReference type="Proteomes" id="UP000053060"/>
    </source>
</evidence>
<reference evidence="9 10" key="2">
    <citation type="journal article" date="2016" name="Genome Announc.">
        <title>Draft Genome Sequence of a Versatile Hydrocarbon-Degrading Bacterium, Rhodococcus pyridinivorans Strain KG-16, Collected from Oil Fields in India.</title>
        <authorList>
            <person name="Aggarwal R.K."/>
            <person name="Dawar C."/>
            <person name="Phanindranath R."/>
            <person name="Mutnuri L."/>
            <person name="Dayal A.M."/>
        </authorList>
    </citation>
    <scope>NUCLEOTIDE SEQUENCE [LARGE SCALE GENOMIC DNA]</scope>
    <source>
        <strain evidence="9 10">KG-16</strain>
    </source>
</reference>